<proteinExistence type="predicted"/>
<name>A0A8R1IH59_CAEJA</name>
<protein>
    <submittedName>
        <fullName evidence="1">Uncharacterized protein</fullName>
    </submittedName>
</protein>
<evidence type="ECO:0000313" key="1">
    <source>
        <dbReference type="EnsemblMetazoa" id="CJA34563.1"/>
    </source>
</evidence>
<reference evidence="2" key="1">
    <citation type="submission" date="2010-08" db="EMBL/GenBank/DDBJ databases">
        <authorList>
            <consortium name="Caenorhabditis japonica Sequencing Consortium"/>
            <person name="Wilson R.K."/>
        </authorList>
    </citation>
    <scope>NUCLEOTIDE SEQUENCE [LARGE SCALE GENOMIC DNA]</scope>
    <source>
        <strain evidence="2">DF5081</strain>
    </source>
</reference>
<evidence type="ECO:0000313" key="2">
    <source>
        <dbReference type="Proteomes" id="UP000005237"/>
    </source>
</evidence>
<dbReference type="EnsemblMetazoa" id="CJA34563.1">
    <property type="protein sequence ID" value="CJA34563.1"/>
    <property type="gene ID" value="WBGene00210410"/>
</dbReference>
<accession>A0A8R1IH59</accession>
<sequence length="91" mass="10182">MGFGRLGRQNLISPAIVLCDYLSKNAEKFKDQWIYLIGVENLKRSLEEGGGVKVFGTGEDHKNDYTDADFVNEVDLSIKPKAVVVSFDSHF</sequence>
<dbReference type="AlphaFoldDB" id="A0A8R1IH59"/>
<keyword evidence="2" id="KW-1185">Reference proteome</keyword>
<dbReference type="InterPro" id="IPR023214">
    <property type="entry name" value="HAD_sf"/>
</dbReference>
<dbReference type="Proteomes" id="UP000005237">
    <property type="component" value="Unassembled WGS sequence"/>
</dbReference>
<reference evidence="1" key="2">
    <citation type="submission" date="2022-06" db="UniProtKB">
        <authorList>
            <consortium name="EnsemblMetazoa"/>
        </authorList>
    </citation>
    <scope>IDENTIFICATION</scope>
    <source>
        <strain evidence="1">DF5081</strain>
    </source>
</reference>
<organism evidence="1 2">
    <name type="scientific">Caenorhabditis japonica</name>
    <dbReference type="NCBI Taxonomy" id="281687"/>
    <lineage>
        <taxon>Eukaryota</taxon>
        <taxon>Metazoa</taxon>
        <taxon>Ecdysozoa</taxon>
        <taxon>Nematoda</taxon>
        <taxon>Chromadorea</taxon>
        <taxon>Rhabditida</taxon>
        <taxon>Rhabditina</taxon>
        <taxon>Rhabditomorpha</taxon>
        <taxon>Rhabditoidea</taxon>
        <taxon>Rhabditidae</taxon>
        <taxon>Peloderinae</taxon>
        <taxon>Caenorhabditis</taxon>
    </lineage>
</organism>
<dbReference type="Gene3D" id="3.40.50.1000">
    <property type="entry name" value="HAD superfamily/HAD-like"/>
    <property type="match status" value="1"/>
</dbReference>